<sequence>MGPQEVYSRLNCEFSPASCFKGELPMFRQLIVAAFLIAGLPAIAAAQHIFVEAEQFTELGGWDVDQQSMDQMGSPYLLAHGLGVPVKDAVTAVKVKEPGTYQVWVRTRDWVAPWKVPGAPGKFQLLINGKALTETFGTKGAEWHWHDGGKVELREGFTLALDDLTGFEGRCDAICFSKDLSFTPPNKEPEMTAFRREQMGLQGPPKDAGSFDLVVVGGGVAGTSAAVSAARNGLKVALIQDRPVLGGNASSEVRVWPEGHTRQKPFPRIGDIVEELCPPRKAGSGNAKGKDVYDDQRKLDVVLAEPNITLLLEYRVNVVETDNHTIVAVQAQHIRSAERIKVQGKLFADCTGDATVGFLAGADFEVSHEGNMGASNLWNVLDQADKNQVLHCECKDKDVLTVLAEAGNIVAPFPRLPWALDLKDKPFPGRQSYKGQWANTPIANLGGWFWESGFDKDPINDIERIRDLNMRAMYGAWDALKNVDQMYPNHRLGWSAFIAGKRESRRLVGDVMLKADDFRNGTEWPDPAFPNTWHIDIHVPHPSFSKDLKGEEFISEATTGAKYSYKGPYWAPYRTLYSRNIKNLFMAGRDISVEREAIGPIRVMRTCGMMGEVVGKAAWICVAEETTPRGVYENHLSKLKELMQEPGAKRRATLDGELQFPAGYVDVKPAPKGLDPAKLEGIIIDDEASEMKGNWSDNGSLPGFVGENYHYSTDPKASARFPFSVTRAGNYEVRIAWIAHENRAKQAKLEIETAEGRKMVVIDQTQAPTGANGFQSVGTFRFDLTKNYAVNFIVAGAQGNVHIDAIQLVPAK</sequence>
<dbReference type="PANTHER" id="PTHR43498:SF1">
    <property type="entry name" value="COB--COM HETERODISULFIDE REDUCTASE IRON-SULFUR SUBUNIT A"/>
    <property type="match status" value="1"/>
</dbReference>
<name>D2QXI2_PIRSD</name>
<evidence type="ECO:0000256" key="2">
    <source>
        <dbReference type="ARBA" id="ARBA00022723"/>
    </source>
</evidence>
<dbReference type="InterPro" id="IPR033803">
    <property type="entry name" value="CBD-like_Golvesin-Xly"/>
</dbReference>
<keyword evidence="3" id="KW-0560">Oxidoreductase</keyword>
<dbReference type="Pfam" id="PF12831">
    <property type="entry name" value="FAD_oxidored"/>
    <property type="match status" value="1"/>
</dbReference>
<dbReference type="GO" id="GO:0016491">
    <property type="term" value="F:oxidoreductase activity"/>
    <property type="evidence" value="ECO:0007669"/>
    <property type="project" value="UniProtKB-KW"/>
</dbReference>
<dbReference type="Pfam" id="PF25275">
    <property type="entry name" value="Golvesin_C"/>
    <property type="match status" value="1"/>
</dbReference>
<accession>D2QXI2</accession>
<keyword evidence="6" id="KW-0472">Membrane</keyword>
<dbReference type="PANTHER" id="PTHR43498">
    <property type="entry name" value="FERREDOXIN:COB-COM HETERODISULFIDE REDUCTASE SUBUNIT A"/>
    <property type="match status" value="1"/>
</dbReference>
<dbReference type="EMBL" id="CP001848">
    <property type="protein sequence ID" value="ADB16167.1"/>
    <property type="molecule type" value="Genomic_DNA"/>
</dbReference>
<dbReference type="KEGG" id="psl:Psta_1492"/>
<evidence type="ECO:0000256" key="1">
    <source>
        <dbReference type="ARBA" id="ARBA00022485"/>
    </source>
</evidence>
<dbReference type="SUPFAM" id="SSF51905">
    <property type="entry name" value="FAD/NAD(P)-binding domain"/>
    <property type="match status" value="1"/>
</dbReference>
<keyword evidence="6" id="KW-1133">Transmembrane helix</keyword>
<evidence type="ECO:0000259" key="7">
    <source>
        <dbReference type="Pfam" id="PF25275"/>
    </source>
</evidence>
<evidence type="ECO:0000256" key="6">
    <source>
        <dbReference type="SAM" id="Phobius"/>
    </source>
</evidence>
<evidence type="ECO:0000256" key="4">
    <source>
        <dbReference type="ARBA" id="ARBA00023004"/>
    </source>
</evidence>
<dbReference type="AlphaFoldDB" id="D2QXI2"/>
<keyword evidence="2" id="KW-0479">Metal-binding</keyword>
<dbReference type="HOGENOM" id="CLU_018572_0_0_0"/>
<organism evidence="8 9">
    <name type="scientific">Pirellula staleyi (strain ATCC 27377 / DSM 6068 / ICPB 4128)</name>
    <name type="common">Pirella staleyi</name>
    <dbReference type="NCBI Taxonomy" id="530564"/>
    <lineage>
        <taxon>Bacteria</taxon>
        <taxon>Pseudomonadati</taxon>
        <taxon>Planctomycetota</taxon>
        <taxon>Planctomycetia</taxon>
        <taxon>Pirellulales</taxon>
        <taxon>Pirellulaceae</taxon>
        <taxon>Pirellula</taxon>
    </lineage>
</organism>
<feature type="transmembrane region" description="Helical" evidence="6">
    <location>
        <begin position="30"/>
        <end position="50"/>
    </location>
</feature>
<keyword evidence="5" id="KW-0411">Iron-sulfur</keyword>
<keyword evidence="9" id="KW-1185">Reference proteome</keyword>
<dbReference type="Gene3D" id="3.50.50.60">
    <property type="entry name" value="FAD/NAD(P)-binding domain"/>
    <property type="match status" value="1"/>
</dbReference>
<evidence type="ECO:0000313" key="9">
    <source>
        <dbReference type="Proteomes" id="UP000001887"/>
    </source>
</evidence>
<dbReference type="GO" id="GO:0046872">
    <property type="term" value="F:metal ion binding"/>
    <property type="evidence" value="ECO:0007669"/>
    <property type="project" value="UniProtKB-KW"/>
</dbReference>
<dbReference type="InterPro" id="IPR036188">
    <property type="entry name" value="FAD/NAD-bd_sf"/>
</dbReference>
<evidence type="ECO:0000313" key="8">
    <source>
        <dbReference type="EMBL" id="ADB16167.1"/>
    </source>
</evidence>
<dbReference type="eggNOG" id="COG1053">
    <property type="taxonomic scope" value="Bacteria"/>
</dbReference>
<keyword evidence="6" id="KW-0812">Transmembrane</keyword>
<evidence type="ECO:0000256" key="3">
    <source>
        <dbReference type="ARBA" id="ARBA00023002"/>
    </source>
</evidence>
<dbReference type="InterPro" id="IPR039650">
    <property type="entry name" value="HdrA-like"/>
</dbReference>
<dbReference type="GO" id="GO:0051539">
    <property type="term" value="F:4 iron, 4 sulfur cluster binding"/>
    <property type="evidence" value="ECO:0007669"/>
    <property type="project" value="UniProtKB-KW"/>
</dbReference>
<dbReference type="Gene3D" id="2.60.120.260">
    <property type="entry name" value="Galactose-binding domain-like"/>
    <property type="match status" value="2"/>
</dbReference>
<keyword evidence="1" id="KW-0004">4Fe-4S</keyword>
<keyword evidence="4" id="KW-0408">Iron</keyword>
<evidence type="ECO:0000256" key="5">
    <source>
        <dbReference type="ARBA" id="ARBA00023014"/>
    </source>
</evidence>
<gene>
    <name evidence="8" type="ordered locus">Psta_1492</name>
</gene>
<protein>
    <recommendedName>
        <fullName evidence="7">Golvesin/Xly CBD-like domain-containing protein</fullName>
    </recommendedName>
</protein>
<dbReference type="Proteomes" id="UP000001887">
    <property type="component" value="Chromosome"/>
</dbReference>
<feature type="domain" description="Golvesin/Xly CBD-like" evidence="7">
    <location>
        <begin position="684"/>
        <end position="809"/>
    </location>
</feature>
<proteinExistence type="predicted"/>
<dbReference type="STRING" id="530564.Psta_1492"/>
<reference evidence="8 9" key="1">
    <citation type="journal article" date="2009" name="Stand. Genomic Sci.">
        <title>Complete genome sequence of Pirellula staleyi type strain (ATCC 27377).</title>
        <authorList>
            <person name="Clum A."/>
            <person name="Tindall B.J."/>
            <person name="Sikorski J."/>
            <person name="Ivanova N."/>
            <person name="Mavrommatis K."/>
            <person name="Lucas S."/>
            <person name="Glavina del Rio T."/>
            <person name="Nolan M."/>
            <person name="Chen F."/>
            <person name="Tice H."/>
            <person name="Pitluck S."/>
            <person name="Cheng J.F."/>
            <person name="Chertkov O."/>
            <person name="Brettin T."/>
            <person name="Han C."/>
            <person name="Detter J.C."/>
            <person name="Kuske C."/>
            <person name="Bruce D."/>
            <person name="Goodwin L."/>
            <person name="Ovchinikova G."/>
            <person name="Pati A."/>
            <person name="Mikhailova N."/>
            <person name="Chen A."/>
            <person name="Palaniappan K."/>
            <person name="Land M."/>
            <person name="Hauser L."/>
            <person name="Chang Y.J."/>
            <person name="Jeffries C.D."/>
            <person name="Chain P."/>
            <person name="Rohde M."/>
            <person name="Goker M."/>
            <person name="Bristow J."/>
            <person name="Eisen J.A."/>
            <person name="Markowitz V."/>
            <person name="Hugenholtz P."/>
            <person name="Kyrpides N.C."/>
            <person name="Klenk H.P."/>
            <person name="Lapidus A."/>
        </authorList>
    </citation>
    <scope>NUCLEOTIDE SEQUENCE [LARGE SCALE GENOMIC DNA]</scope>
    <source>
        <strain evidence="9">ATCC 27377 / DSM 6068 / ICPB 4128</strain>
    </source>
</reference>